<evidence type="ECO:0000313" key="2">
    <source>
        <dbReference type="EMBL" id="KZP24319.1"/>
    </source>
</evidence>
<sequence length="109" mass="11740">MSRHRTFKLASGRRSARQQLPQSHGPQVHLAAPALCCPTHDLAAFSLAFVARAAAACPHLLAVIALSARATPAFLPLLHPPAQNGKQIAISLIPAHDFHIAFEDTRARR</sequence>
<organism evidence="2 3">
    <name type="scientific">Athelia psychrophila</name>
    <dbReference type="NCBI Taxonomy" id="1759441"/>
    <lineage>
        <taxon>Eukaryota</taxon>
        <taxon>Fungi</taxon>
        <taxon>Dikarya</taxon>
        <taxon>Basidiomycota</taxon>
        <taxon>Agaricomycotina</taxon>
        <taxon>Agaricomycetes</taxon>
        <taxon>Agaricomycetidae</taxon>
        <taxon>Atheliales</taxon>
        <taxon>Atheliaceae</taxon>
        <taxon>Athelia</taxon>
    </lineage>
</organism>
<dbReference type="Proteomes" id="UP000076532">
    <property type="component" value="Unassembled WGS sequence"/>
</dbReference>
<evidence type="ECO:0000313" key="3">
    <source>
        <dbReference type="Proteomes" id="UP000076532"/>
    </source>
</evidence>
<dbReference type="EMBL" id="KV417527">
    <property type="protein sequence ID" value="KZP24319.1"/>
    <property type="molecule type" value="Genomic_DNA"/>
</dbReference>
<accession>A0A166MU59</accession>
<protein>
    <submittedName>
        <fullName evidence="2">Uncharacterized protein</fullName>
    </submittedName>
</protein>
<evidence type="ECO:0000256" key="1">
    <source>
        <dbReference type="SAM" id="MobiDB-lite"/>
    </source>
</evidence>
<name>A0A166MU59_9AGAM</name>
<dbReference type="AlphaFoldDB" id="A0A166MU59"/>
<proteinExistence type="predicted"/>
<gene>
    <name evidence="2" type="ORF">FIBSPDRAFT_951356</name>
</gene>
<reference evidence="2 3" key="1">
    <citation type="journal article" date="2016" name="Mol. Biol. Evol.">
        <title>Comparative Genomics of Early-Diverging Mushroom-Forming Fungi Provides Insights into the Origins of Lignocellulose Decay Capabilities.</title>
        <authorList>
            <person name="Nagy L.G."/>
            <person name="Riley R."/>
            <person name="Tritt A."/>
            <person name="Adam C."/>
            <person name="Daum C."/>
            <person name="Floudas D."/>
            <person name="Sun H."/>
            <person name="Yadav J.S."/>
            <person name="Pangilinan J."/>
            <person name="Larsson K.H."/>
            <person name="Matsuura K."/>
            <person name="Barry K."/>
            <person name="Labutti K."/>
            <person name="Kuo R."/>
            <person name="Ohm R.A."/>
            <person name="Bhattacharya S.S."/>
            <person name="Shirouzu T."/>
            <person name="Yoshinaga Y."/>
            <person name="Martin F.M."/>
            <person name="Grigoriev I.V."/>
            <person name="Hibbett D.S."/>
        </authorList>
    </citation>
    <scope>NUCLEOTIDE SEQUENCE [LARGE SCALE GENOMIC DNA]</scope>
    <source>
        <strain evidence="2 3">CBS 109695</strain>
    </source>
</reference>
<keyword evidence="3" id="KW-1185">Reference proteome</keyword>
<feature type="region of interest" description="Disordered" evidence="1">
    <location>
        <begin position="1"/>
        <end position="24"/>
    </location>
</feature>